<sequence>MTSPQSIMIEVDSSMNRAHAEALTLPGLPTEIIEDIVGRLFDSGRKTRSRYKHGKRDLCSLRLVSREMNHKSLCEFGRRIFKGTTDAYWGQRALSLSKTSLQRLEESSEHPVFGPAVQQLNFQLDCYDKEYAKELQGEMMFPRFRFQPIRPDYYRITSIDTRESIYRAVSGLQNCRTVKIDFQSKYNFGKIDAQAAFDWKTWCTDIYTMTHLVAIILRSLLLNGRLLEHLSVGEDDQTNWWTARGLAIDLLYYDIFMRYPNAFSQMRKLDLALCLTDWSIFPFQTDEIFRSAGNTLEHLALRLDLTTRSRDLLHQLAARPISQHLSVLKLTDFWARDADLTSLLGNHAATLKEVEFNRIILGSGSQWATVLQFINTEPFHLRRLKCTYLIQLERQVRYICSYVGVSFVGHHEVFDLDVVDYSNADPTQQQRAHYLGSALVNDKLLKDGDWVAVGLKEAPRRFTIETNHQDFHVELGGLIQRKCSHVQTGSGGHRPGALKCTSSKIYWIIIPYSDFLDQRLNLSELDDAFKQNQYLLPRGPPNPHSPQPLHLYAQKSAHSPSIPSAPASSNRKSGNKYPNPPTTPSPSPPDLICTACTIRFNPNSAFQSTTPGNSVVSKPSNP</sequence>
<dbReference type="AlphaFoldDB" id="A0A6A6Y0J4"/>
<proteinExistence type="predicted"/>
<gene>
    <name evidence="2 4" type="ORF">BDZ99DRAFT_483180</name>
</gene>
<dbReference type="OrthoDB" id="10428761at2759"/>
<feature type="region of interest" description="Disordered" evidence="1">
    <location>
        <begin position="533"/>
        <end position="590"/>
    </location>
</feature>
<dbReference type="Proteomes" id="UP000504636">
    <property type="component" value="Unplaced"/>
</dbReference>
<reference evidence="4" key="3">
    <citation type="submission" date="2025-04" db="UniProtKB">
        <authorList>
            <consortium name="RefSeq"/>
        </authorList>
    </citation>
    <scope>IDENTIFICATION</scope>
    <source>
        <strain evidence="4">CBS 304.34</strain>
    </source>
</reference>
<keyword evidence="3" id="KW-1185">Reference proteome</keyword>
<reference evidence="2 4" key="1">
    <citation type="journal article" date="2020" name="Stud. Mycol.">
        <title>101 Dothideomycetes genomes: a test case for predicting lifestyles and emergence of pathogens.</title>
        <authorList>
            <person name="Haridas S."/>
            <person name="Albert R."/>
            <person name="Binder M."/>
            <person name="Bloem J."/>
            <person name="Labutti K."/>
            <person name="Salamov A."/>
            <person name="Andreopoulos B."/>
            <person name="Baker S."/>
            <person name="Barry K."/>
            <person name="Bills G."/>
            <person name="Bluhm B."/>
            <person name="Cannon C."/>
            <person name="Castanera R."/>
            <person name="Culley D."/>
            <person name="Daum C."/>
            <person name="Ezra D."/>
            <person name="Gonzalez J."/>
            <person name="Henrissat B."/>
            <person name="Kuo A."/>
            <person name="Liang C."/>
            <person name="Lipzen A."/>
            <person name="Lutzoni F."/>
            <person name="Magnuson J."/>
            <person name="Mondo S."/>
            <person name="Nolan M."/>
            <person name="Ohm R."/>
            <person name="Pangilinan J."/>
            <person name="Park H.-J."/>
            <person name="Ramirez L."/>
            <person name="Alfaro M."/>
            <person name="Sun H."/>
            <person name="Tritt A."/>
            <person name="Yoshinaga Y."/>
            <person name="Zwiers L.-H."/>
            <person name="Turgeon B."/>
            <person name="Goodwin S."/>
            <person name="Spatafora J."/>
            <person name="Crous P."/>
            <person name="Grigoriev I."/>
        </authorList>
    </citation>
    <scope>NUCLEOTIDE SEQUENCE</scope>
    <source>
        <strain evidence="2 4">CBS 304.34</strain>
    </source>
</reference>
<dbReference type="RefSeq" id="XP_033569133.1">
    <property type="nucleotide sequence ID" value="XM_033722556.1"/>
</dbReference>
<feature type="compositionally biased region" description="Low complexity" evidence="1">
    <location>
        <begin position="556"/>
        <end position="569"/>
    </location>
</feature>
<dbReference type="GeneID" id="54463449"/>
<evidence type="ECO:0000313" key="4">
    <source>
        <dbReference type="RefSeq" id="XP_033569133.1"/>
    </source>
</evidence>
<evidence type="ECO:0000313" key="2">
    <source>
        <dbReference type="EMBL" id="KAF2802169.1"/>
    </source>
</evidence>
<protein>
    <submittedName>
        <fullName evidence="2 4">Uncharacterized protein</fullName>
    </submittedName>
</protein>
<name>A0A6A6Y0J4_9PEZI</name>
<dbReference type="EMBL" id="MU003725">
    <property type="protein sequence ID" value="KAF2802169.1"/>
    <property type="molecule type" value="Genomic_DNA"/>
</dbReference>
<evidence type="ECO:0000256" key="1">
    <source>
        <dbReference type="SAM" id="MobiDB-lite"/>
    </source>
</evidence>
<reference evidence="4" key="2">
    <citation type="submission" date="2020-04" db="EMBL/GenBank/DDBJ databases">
        <authorList>
            <consortium name="NCBI Genome Project"/>
        </authorList>
    </citation>
    <scope>NUCLEOTIDE SEQUENCE</scope>
    <source>
        <strain evidence="4">CBS 304.34</strain>
    </source>
</reference>
<evidence type="ECO:0000313" key="3">
    <source>
        <dbReference type="Proteomes" id="UP000504636"/>
    </source>
</evidence>
<accession>A0A6A6Y0J4</accession>
<organism evidence="2">
    <name type="scientific">Mytilinidion resinicola</name>
    <dbReference type="NCBI Taxonomy" id="574789"/>
    <lineage>
        <taxon>Eukaryota</taxon>
        <taxon>Fungi</taxon>
        <taxon>Dikarya</taxon>
        <taxon>Ascomycota</taxon>
        <taxon>Pezizomycotina</taxon>
        <taxon>Dothideomycetes</taxon>
        <taxon>Pleosporomycetidae</taxon>
        <taxon>Mytilinidiales</taxon>
        <taxon>Mytilinidiaceae</taxon>
        <taxon>Mytilinidion</taxon>
    </lineage>
</organism>
<feature type="compositionally biased region" description="Pro residues" evidence="1">
    <location>
        <begin position="578"/>
        <end position="589"/>
    </location>
</feature>